<dbReference type="EnsemblMetazoa" id="ACHR014384-RB">
    <property type="protein sequence ID" value="ACHR014384-PB"/>
    <property type="gene ID" value="ACHR014384"/>
</dbReference>
<proteinExistence type="predicted"/>
<organism evidence="1 2">
    <name type="scientific">Anopheles christyi</name>
    <dbReference type="NCBI Taxonomy" id="43041"/>
    <lineage>
        <taxon>Eukaryota</taxon>
        <taxon>Metazoa</taxon>
        <taxon>Ecdysozoa</taxon>
        <taxon>Arthropoda</taxon>
        <taxon>Hexapoda</taxon>
        <taxon>Insecta</taxon>
        <taxon>Pterygota</taxon>
        <taxon>Neoptera</taxon>
        <taxon>Endopterygota</taxon>
        <taxon>Diptera</taxon>
        <taxon>Nematocera</taxon>
        <taxon>Culicoidea</taxon>
        <taxon>Culicidae</taxon>
        <taxon>Anophelinae</taxon>
        <taxon>Anopheles</taxon>
    </lineage>
</organism>
<dbReference type="EnsemblMetazoa" id="ACHR014384-RA">
    <property type="protein sequence ID" value="ACHR014384-PA"/>
    <property type="gene ID" value="ACHR014384"/>
</dbReference>
<evidence type="ECO:0000313" key="2">
    <source>
        <dbReference type="Proteomes" id="UP000075881"/>
    </source>
</evidence>
<accession>A0A182KIX5</accession>
<dbReference type="VEuPathDB" id="VectorBase:ACHR014384"/>
<keyword evidence="2" id="KW-1185">Reference proteome</keyword>
<protein>
    <submittedName>
        <fullName evidence="1">Uncharacterized protein</fullName>
    </submittedName>
</protein>
<reference evidence="1" key="2">
    <citation type="submission" date="2020-05" db="UniProtKB">
        <authorList>
            <consortium name="EnsemblMetazoa"/>
        </authorList>
    </citation>
    <scope>IDENTIFICATION</scope>
    <source>
        <strain evidence="1">ACHKN1017</strain>
    </source>
</reference>
<evidence type="ECO:0000313" key="1">
    <source>
        <dbReference type="EnsemblMetazoa" id="ACHR014384-PB"/>
    </source>
</evidence>
<name>A0A182KIX5_9DIPT</name>
<sequence length="140" mass="15509">MSSTLRLVMNANCSTVARLFAERLSSSNFLSRPIDTGSFSKALLAKNSSLRFSSLYISSGSFLKRLYDKFNDCSKTKSSIVPPPAKEDNLFFDSVRASFRSTLHITKTPAGTSLRLQSSKSYMGSGVSFARHCFRSRRAL</sequence>
<reference evidence="2" key="1">
    <citation type="submission" date="2013-03" db="EMBL/GenBank/DDBJ databases">
        <title>The Genome Sequence of Anopheles christyi ACHKN1017.</title>
        <authorList>
            <consortium name="The Broad Institute Genomics Platform"/>
            <person name="Neafsey D.E."/>
            <person name="Besansky N."/>
            <person name="Walker B."/>
            <person name="Young S.K."/>
            <person name="Zeng Q."/>
            <person name="Gargeya S."/>
            <person name="Fitzgerald M."/>
            <person name="Haas B."/>
            <person name="Abouelleil A."/>
            <person name="Allen A.W."/>
            <person name="Alvarado L."/>
            <person name="Arachchi H.M."/>
            <person name="Berlin A.M."/>
            <person name="Chapman S.B."/>
            <person name="Gainer-Dewar J."/>
            <person name="Goldberg J."/>
            <person name="Griggs A."/>
            <person name="Gujja S."/>
            <person name="Hansen M."/>
            <person name="Howarth C."/>
            <person name="Imamovic A."/>
            <person name="Ireland A."/>
            <person name="Larimer J."/>
            <person name="McCowan C."/>
            <person name="Murphy C."/>
            <person name="Pearson M."/>
            <person name="Poon T.W."/>
            <person name="Priest M."/>
            <person name="Roberts A."/>
            <person name="Saif S."/>
            <person name="Shea T."/>
            <person name="Sisk P."/>
            <person name="Sykes S."/>
            <person name="Wortman J."/>
            <person name="Nusbaum C."/>
            <person name="Birren B."/>
        </authorList>
    </citation>
    <scope>NUCLEOTIDE SEQUENCE [LARGE SCALE GENOMIC DNA]</scope>
    <source>
        <strain evidence="2">ACHKN1017</strain>
    </source>
</reference>
<dbReference type="Proteomes" id="UP000075881">
    <property type="component" value="Unassembled WGS sequence"/>
</dbReference>
<dbReference type="AlphaFoldDB" id="A0A182KIX5"/>